<dbReference type="GO" id="GO:0008270">
    <property type="term" value="F:zinc ion binding"/>
    <property type="evidence" value="ECO:0007669"/>
    <property type="project" value="UniProtKB-KW"/>
</dbReference>
<accession>A0A151LJ09</accession>
<dbReference type="VEuPathDB" id="PlasmoDB:PGABG01_1128600"/>
<evidence type="ECO:0000259" key="2">
    <source>
        <dbReference type="Pfam" id="PF05206"/>
    </source>
</evidence>
<reference evidence="3 4" key="1">
    <citation type="journal article" date="2016" name="Nat. Commun.">
        <title>Genomes of cryptic chimpanzee Plasmodium species reveal key evolutionary events leading to human malaria.</title>
        <authorList>
            <person name="Sundararaman S.A."/>
            <person name="Plenderleith L.J."/>
            <person name="Liu W."/>
            <person name="Loy D.E."/>
            <person name="Learn G.H."/>
            <person name="Li Y."/>
            <person name="Shaw K.S."/>
            <person name="Ayouba A."/>
            <person name="Peeters M."/>
            <person name="Speede S."/>
            <person name="Shaw G.M."/>
            <person name="Bushman F.D."/>
            <person name="Brisson D."/>
            <person name="Rayner J.C."/>
            <person name="Sharp P.M."/>
            <person name="Hahn B.H."/>
        </authorList>
    </citation>
    <scope>NUCLEOTIDE SEQUENCE [LARGE SCALE GENOMIC DNA]</scope>
    <source>
        <strain evidence="3 4">SY75</strain>
    </source>
</reference>
<evidence type="ECO:0000256" key="1">
    <source>
        <dbReference type="RuleBase" id="RU367103"/>
    </source>
</evidence>
<dbReference type="Pfam" id="PF05206">
    <property type="entry name" value="TRM13"/>
    <property type="match status" value="1"/>
</dbReference>
<comment type="catalytic activity">
    <reaction evidence="1">
        <text>cytidine(4) in tRNA(Pro) + S-adenosyl-L-methionine = 2'-O-methylcytidine(4) in tRNA(Pro) + S-adenosyl-L-homocysteine + H(+)</text>
        <dbReference type="Rhea" id="RHEA:32767"/>
        <dbReference type="Rhea" id="RHEA-COMP:10397"/>
        <dbReference type="Rhea" id="RHEA-COMP:10398"/>
        <dbReference type="ChEBI" id="CHEBI:15378"/>
        <dbReference type="ChEBI" id="CHEBI:57856"/>
        <dbReference type="ChEBI" id="CHEBI:59789"/>
        <dbReference type="ChEBI" id="CHEBI:74495"/>
        <dbReference type="ChEBI" id="CHEBI:82748"/>
        <dbReference type="EC" id="2.1.1.225"/>
    </reaction>
</comment>
<dbReference type="InterPro" id="IPR007871">
    <property type="entry name" value="Methyltransferase_TRM13"/>
</dbReference>
<dbReference type="PANTHER" id="PTHR12998">
    <property type="entry name" value="TRNA:M(4)X MODIFICATION ENZYME TRM13 HOMOLOG"/>
    <property type="match status" value="1"/>
</dbReference>
<feature type="non-terminal residue" evidence="3">
    <location>
        <position position="1"/>
    </location>
</feature>
<dbReference type="GO" id="GO:0106050">
    <property type="term" value="F:tRNA 2'-O-methyltransferase activity"/>
    <property type="evidence" value="ECO:0007669"/>
    <property type="project" value="UniProtKB-UniRule"/>
</dbReference>
<protein>
    <recommendedName>
        <fullName evidence="1">tRNA:m(4)X modification enzyme TRM13</fullName>
        <ecNumber evidence="1">2.1.1.225</ecNumber>
    </recommendedName>
</protein>
<evidence type="ECO:0000313" key="4">
    <source>
        <dbReference type="Proteomes" id="UP000076004"/>
    </source>
</evidence>
<dbReference type="GO" id="GO:0030488">
    <property type="term" value="P:tRNA methylation"/>
    <property type="evidence" value="ECO:0007669"/>
    <property type="project" value="InterPro"/>
</dbReference>
<dbReference type="GeneID" id="29777017"/>
<comment type="function">
    <text evidence="1">tRNA methylase which 2'-O-methylates cytidine(4) in tRNA(Pro) and tRNA(Gly)(GCC), and adenosine(4) in tRNA(His).</text>
</comment>
<keyword evidence="1" id="KW-0863">Zinc-finger</keyword>
<comment type="caution">
    <text evidence="3">The sequence shown here is derived from an EMBL/GenBank/DDBJ whole genome shotgun (WGS) entry which is preliminary data.</text>
</comment>
<comment type="catalytic activity">
    <reaction evidence="1">
        <text>cytidine(4) in tRNA(Gly)(GCC) + S-adenosyl-L-methionine = 2'-O-methylcytidine(4) in tRNA(Gly)(GCC) + S-adenosyl-L-homocysteine + H(+)</text>
        <dbReference type="Rhea" id="RHEA:43192"/>
        <dbReference type="Rhea" id="RHEA-COMP:10399"/>
        <dbReference type="Rhea" id="RHEA-COMP:10400"/>
        <dbReference type="ChEBI" id="CHEBI:15378"/>
        <dbReference type="ChEBI" id="CHEBI:57856"/>
        <dbReference type="ChEBI" id="CHEBI:59789"/>
        <dbReference type="ChEBI" id="CHEBI:74495"/>
        <dbReference type="ChEBI" id="CHEBI:82748"/>
        <dbReference type="EC" id="2.1.1.225"/>
    </reaction>
</comment>
<dbReference type="RefSeq" id="XP_018641220.1">
    <property type="nucleotide sequence ID" value="XM_018786425.1"/>
</dbReference>
<dbReference type="VEuPathDB" id="PlasmoDB:PGSY75_1130600"/>
<gene>
    <name evidence="3" type="ORF">PGSY75_1130600</name>
</gene>
<comment type="catalytic activity">
    <reaction evidence="1">
        <text>adenosine(4) in tRNA(His) + S-adenosyl-L-methionine = 2'-O-methyladenosine(4) in tRNA(His) + S-adenosyl-L-homocysteine + H(+)</text>
        <dbReference type="Rhea" id="RHEA:43196"/>
        <dbReference type="Rhea" id="RHEA-COMP:10401"/>
        <dbReference type="Rhea" id="RHEA-COMP:10402"/>
        <dbReference type="ChEBI" id="CHEBI:15378"/>
        <dbReference type="ChEBI" id="CHEBI:57856"/>
        <dbReference type="ChEBI" id="CHEBI:59789"/>
        <dbReference type="ChEBI" id="CHEBI:74411"/>
        <dbReference type="ChEBI" id="CHEBI:74477"/>
        <dbReference type="EC" id="2.1.1.225"/>
    </reaction>
</comment>
<dbReference type="Proteomes" id="UP000076004">
    <property type="component" value="Unassembled WGS sequence"/>
</dbReference>
<dbReference type="InterPro" id="IPR039044">
    <property type="entry name" value="Trm13"/>
</dbReference>
<keyword evidence="1" id="KW-0808">Transferase</keyword>
<dbReference type="EC" id="2.1.1.225" evidence="1"/>
<feature type="domain" description="Methyltransferase TRM13" evidence="2">
    <location>
        <begin position="6"/>
        <end position="54"/>
    </location>
</feature>
<sequence length="69" mass="8198">YASCNVPEKKSIGKKIKLVIDLSRILYLLEEGLQNSYLIKYVNRHITLENYAIVFFNHQNLNLTNFKYF</sequence>
<organism evidence="3 4">
    <name type="scientific">Plasmodium gaboni</name>
    <dbReference type="NCBI Taxonomy" id="647221"/>
    <lineage>
        <taxon>Eukaryota</taxon>
        <taxon>Sar</taxon>
        <taxon>Alveolata</taxon>
        <taxon>Apicomplexa</taxon>
        <taxon>Aconoidasida</taxon>
        <taxon>Haemosporida</taxon>
        <taxon>Plasmodiidae</taxon>
        <taxon>Plasmodium</taxon>
        <taxon>Plasmodium (Laverania)</taxon>
    </lineage>
</organism>
<keyword evidence="1" id="KW-0479">Metal-binding</keyword>
<name>A0A151LJ09_9APIC</name>
<comment type="similarity">
    <text evidence="1">Belongs to the methyltransferase TRM13 family.</text>
</comment>
<dbReference type="EMBL" id="LVLB01000012">
    <property type="protein sequence ID" value="KYN98943.1"/>
    <property type="molecule type" value="Genomic_DNA"/>
</dbReference>
<proteinExistence type="inferred from homology"/>
<keyword evidence="1" id="KW-0819">tRNA processing</keyword>
<evidence type="ECO:0000313" key="3">
    <source>
        <dbReference type="EMBL" id="KYN98943.1"/>
    </source>
</evidence>
<keyword evidence="1" id="KW-0949">S-adenosyl-L-methionine</keyword>
<keyword evidence="1" id="KW-0862">Zinc</keyword>
<keyword evidence="1" id="KW-0489">Methyltransferase</keyword>
<dbReference type="AlphaFoldDB" id="A0A151LJ09"/>
<dbReference type="PANTHER" id="PTHR12998:SF0">
    <property type="entry name" value="TRNA:M(4)X MODIFICATION ENZYME TRM13 HOMOLOG"/>
    <property type="match status" value="1"/>
</dbReference>